<comment type="subunit">
    <text evidence="3">Monomer.</text>
</comment>
<evidence type="ECO:0000256" key="1">
    <source>
        <dbReference type="ARBA" id="ARBA00022428"/>
    </source>
</evidence>
<keyword evidence="2 3" id="KW-0456">Lyase</keyword>
<gene>
    <name evidence="3 5" type="primary">menH</name>
    <name evidence="5" type="ORF">MRN14_01960</name>
</gene>
<evidence type="ECO:0000256" key="3">
    <source>
        <dbReference type="HAMAP-Rule" id="MF_01660"/>
    </source>
</evidence>
<dbReference type="GO" id="GO:0009234">
    <property type="term" value="P:menaquinone biosynthetic process"/>
    <property type="evidence" value="ECO:0007669"/>
    <property type="project" value="UniProtKB-UniRule"/>
</dbReference>
<dbReference type="SUPFAM" id="SSF53474">
    <property type="entry name" value="alpha/beta-Hydrolases"/>
    <property type="match status" value="1"/>
</dbReference>
<dbReference type="HAMAP" id="MF_01660">
    <property type="entry name" value="MenH"/>
    <property type="match status" value="1"/>
</dbReference>
<comment type="catalytic activity">
    <reaction evidence="3">
        <text>5-enolpyruvoyl-6-hydroxy-2-succinyl-cyclohex-3-ene-1-carboxylate = (1R,6R)-6-hydroxy-2-succinyl-cyclohexa-2,4-diene-1-carboxylate + pyruvate</text>
        <dbReference type="Rhea" id="RHEA:25597"/>
        <dbReference type="ChEBI" id="CHEBI:15361"/>
        <dbReference type="ChEBI" id="CHEBI:58689"/>
        <dbReference type="ChEBI" id="CHEBI:58818"/>
        <dbReference type="EC" id="4.2.99.20"/>
    </reaction>
</comment>
<dbReference type="Gene3D" id="3.40.50.1820">
    <property type="entry name" value="alpha/beta hydrolase"/>
    <property type="match status" value="1"/>
</dbReference>
<dbReference type="EMBL" id="CP095354">
    <property type="protein sequence ID" value="XAG81400.1"/>
    <property type="molecule type" value="Genomic_DNA"/>
</dbReference>
<protein>
    <recommendedName>
        <fullName evidence="3">Putative 2-succinyl-6-hydroxy-2,4-cyclohexadiene-1-carboxylate synthase</fullName>
        <shortName evidence="3">SHCHC synthase</shortName>
        <ecNumber evidence="3">4.2.99.20</ecNumber>
    </recommendedName>
</protein>
<dbReference type="Pfam" id="PF00561">
    <property type="entry name" value="Abhydrolase_1"/>
    <property type="match status" value="1"/>
</dbReference>
<evidence type="ECO:0000259" key="4">
    <source>
        <dbReference type="Pfam" id="PF00561"/>
    </source>
</evidence>
<organism evidence="5">
    <name type="scientific">bacterium 19NY03SH02</name>
    <dbReference type="NCBI Taxonomy" id="2920631"/>
    <lineage>
        <taxon>Bacteria</taxon>
    </lineage>
</organism>
<evidence type="ECO:0000313" key="5">
    <source>
        <dbReference type="EMBL" id="XAG81400.1"/>
    </source>
</evidence>
<name>A0AAU6V834_UNCXX</name>
<dbReference type="AlphaFoldDB" id="A0AAU6V834"/>
<comment type="pathway">
    <text evidence="3">Quinol/quinone metabolism; 1,4-dihydroxy-2-naphthoate biosynthesis; 1,4-dihydroxy-2-naphthoate from chorismate: step 3/7.</text>
</comment>
<dbReference type="NCBIfam" id="TIGR03695">
    <property type="entry name" value="menH_SHCHC"/>
    <property type="match status" value="1"/>
</dbReference>
<dbReference type="InterPro" id="IPR029058">
    <property type="entry name" value="AB_hydrolase_fold"/>
</dbReference>
<comment type="pathway">
    <text evidence="3">Quinol/quinone metabolism; menaquinone biosynthesis.</text>
</comment>
<keyword evidence="1 3" id="KW-0474">Menaquinone biosynthesis</keyword>
<dbReference type="InterPro" id="IPR022485">
    <property type="entry name" value="SHCHC_synthase_MenH"/>
</dbReference>
<dbReference type="PANTHER" id="PTHR42916">
    <property type="entry name" value="2-SUCCINYL-5-ENOLPYRUVYL-6-HYDROXY-3-CYCLOHEXENE-1-CARBOXYLATE SYNTHASE"/>
    <property type="match status" value="1"/>
</dbReference>
<comment type="similarity">
    <text evidence="3">Belongs to the AB hydrolase superfamily. MenH family.</text>
</comment>
<accession>A0AAU6V834</accession>
<comment type="function">
    <text evidence="3">Catalyzes a proton abstraction reaction that results in 2,5-elimination of pyruvate from 2-succinyl-5-enolpyruvyl-6-hydroxy-3-cyclohexene-1-carboxylate (SEPHCHC) and the formation of 2-succinyl-6-hydroxy-2,4-cyclohexadiene-1-carboxylate (SHCHC).</text>
</comment>
<dbReference type="GO" id="GO:0070205">
    <property type="term" value="F:2-succinyl-6-hydroxy-2,4-cyclohexadiene-1-carboxylate synthase activity"/>
    <property type="evidence" value="ECO:0007669"/>
    <property type="project" value="UniProtKB-UniRule"/>
</dbReference>
<dbReference type="InterPro" id="IPR000073">
    <property type="entry name" value="AB_hydrolase_1"/>
</dbReference>
<sequence length="268" mass="29554">MGKTKLMLATTTQGSATQPPLVLLHGFLGSSYDWRELLPHLSQDYYCIAVDLPGHGRSGDISIASPGFSDCVALLRHTLLKAGIPRFHLLGYSLGGRIALHLAQTWPEALLSLHLESCHPGLLSHDERHQRAMADKLWAERFNTMPIEQVLALWYQQAVFADLSSAERERLIEKRRHQQPLGLINCYQATSLALQQDLRQVPAKLACPSHYYLGEQDAKFSALAKAWQPQAGFKLHTIADAGHNSHQAQPGAFATALKGALNAISRGE</sequence>
<feature type="domain" description="AB hydrolase-1" evidence="4">
    <location>
        <begin position="19"/>
        <end position="246"/>
    </location>
</feature>
<dbReference type="EC" id="4.2.99.20" evidence="3"/>
<dbReference type="PANTHER" id="PTHR42916:SF1">
    <property type="entry name" value="PROTEIN PHYLLO, CHLOROPLASTIC"/>
    <property type="match status" value="1"/>
</dbReference>
<reference evidence="5" key="1">
    <citation type="submission" date="2022-03" db="EMBL/GenBank/DDBJ databases">
        <title>Sea Food Isolates.</title>
        <authorList>
            <person name="Li c."/>
        </authorList>
    </citation>
    <scope>NUCLEOTIDE SEQUENCE</scope>
    <source>
        <strain evidence="5">19NY03SH02</strain>
    </source>
</reference>
<evidence type="ECO:0000256" key="2">
    <source>
        <dbReference type="ARBA" id="ARBA00023239"/>
    </source>
</evidence>
<proteinExistence type="inferred from homology"/>